<reference evidence="2" key="1">
    <citation type="submission" date="2020-03" db="EMBL/GenBank/DDBJ databases">
        <title>The deep terrestrial virosphere.</title>
        <authorList>
            <person name="Holmfeldt K."/>
            <person name="Nilsson E."/>
            <person name="Simone D."/>
            <person name="Lopez-Fernandez M."/>
            <person name="Wu X."/>
            <person name="de Brujin I."/>
            <person name="Lundin D."/>
            <person name="Andersson A."/>
            <person name="Bertilsson S."/>
            <person name="Dopson M."/>
        </authorList>
    </citation>
    <scope>NUCLEOTIDE SEQUENCE</scope>
    <source>
        <strain evidence="2">MM415B03961</strain>
    </source>
</reference>
<proteinExistence type="predicted"/>
<accession>A0A6M3LFV6</accession>
<gene>
    <name evidence="2" type="ORF">MM415B03961_0007</name>
</gene>
<organism evidence="2">
    <name type="scientific">viral metagenome</name>
    <dbReference type="NCBI Taxonomy" id="1070528"/>
    <lineage>
        <taxon>unclassified sequences</taxon>
        <taxon>metagenomes</taxon>
        <taxon>organismal metagenomes</taxon>
    </lineage>
</organism>
<dbReference type="Pfam" id="PF18897">
    <property type="entry name" value="Gp3-like"/>
    <property type="match status" value="1"/>
</dbReference>
<dbReference type="EMBL" id="MT143206">
    <property type="protein sequence ID" value="QJA94137.1"/>
    <property type="molecule type" value="Genomic_DNA"/>
</dbReference>
<evidence type="ECO:0000256" key="1">
    <source>
        <dbReference type="SAM" id="MobiDB-lite"/>
    </source>
</evidence>
<protein>
    <submittedName>
        <fullName evidence="2">Uncharacterized protein</fullName>
    </submittedName>
</protein>
<sequence>MACCEEAHSKGRLMPIEERDMPLEIMKQRARDSKCGQCGKPLNVAWGQSLGYDGWILRCMKLEHDNFTQSRKSIGERAKLATLTGEGGMDSKALMAMAQAKVRVFAPETGLMPKVSYHEKVWMVTKLEMLYGLAIVGDLVRRNYNSFSTDNILNTFEMLGGGTGMPIEGLSDRTLLPRLGKIHLGIRDPQRNNAPRATDYFVLPKDHALYTDLVDTFGEQPTELRIVFPVNDEEQVASQYYRQYSQSRGLICKGDGLSCNKVVDKKTGKPVTADTAEVKWVEGVCGGTECPDYMAGKCKETLNLQFMLPEIPGLGIWQIDSGSINSIININSQFALIRQVYGTIAMVPLILSLEEKEVKTPGSGKLKTVRVMHIRSGDTLLAAAQKALMGPLERLTGRQRPLLEAGDRDNPEIVMSDDEQPDSGQAQRDIDELWDSDSMRREAGGKKQLPPAPPADANTGEITEPVEEATEDTPFPPAGEKDMRPITKEEQLDLKKAMAAVKFAMGDLGLYARAREWGIANMADLQQWHLTELNEHFKTLAGK</sequence>
<evidence type="ECO:0000313" key="2">
    <source>
        <dbReference type="EMBL" id="QJA94137.1"/>
    </source>
</evidence>
<name>A0A6M3LFV6_9ZZZZ</name>
<feature type="region of interest" description="Disordered" evidence="1">
    <location>
        <begin position="441"/>
        <end position="484"/>
    </location>
</feature>
<dbReference type="AlphaFoldDB" id="A0A6M3LFV6"/>
<dbReference type="InterPro" id="IPR043991">
    <property type="entry name" value="Gp3-like"/>
</dbReference>
<feature type="region of interest" description="Disordered" evidence="1">
    <location>
        <begin position="398"/>
        <end position="428"/>
    </location>
</feature>